<dbReference type="InterPro" id="IPR036871">
    <property type="entry name" value="PX_dom_sf"/>
</dbReference>
<comment type="subcellular location">
    <subcellularLocation>
        <location evidence="2">Cytoplasm</location>
        <location evidence="2">Cytosol</location>
    </subcellularLocation>
    <subcellularLocation>
        <location evidence="1">Endosome membrane</location>
        <topology evidence="1">Peripheral membrane protein</topology>
    </subcellularLocation>
</comment>
<feature type="compositionally biased region" description="Polar residues" evidence="11">
    <location>
        <begin position="210"/>
        <end position="222"/>
    </location>
</feature>
<dbReference type="InterPro" id="IPR001683">
    <property type="entry name" value="PX_dom"/>
</dbReference>
<dbReference type="EMBL" id="JBAMMX010000014">
    <property type="protein sequence ID" value="KAK6927552.1"/>
    <property type="molecule type" value="Genomic_DNA"/>
</dbReference>
<feature type="coiled-coil region" evidence="10">
    <location>
        <begin position="411"/>
        <end position="541"/>
    </location>
</feature>
<dbReference type="Gene3D" id="3.30.1520.10">
    <property type="entry name" value="Phox-like domain"/>
    <property type="match status" value="1"/>
</dbReference>
<evidence type="ECO:0000259" key="12">
    <source>
        <dbReference type="PROSITE" id="PS50195"/>
    </source>
</evidence>
<protein>
    <submittedName>
        <fullName evidence="13">Phox homology</fullName>
    </submittedName>
</protein>
<dbReference type="InterPro" id="IPR044588">
    <property type="entry name" value="EREX-like"/>
</dbReference>
<evidence type="ECO:0000256" key="6">
    <source>
        <dbReference type="ARBA" id="ARBA00022927"/>
    </source>
</evidence>
<dbReference type="PROSITE" id="PS50195">
    <property type="entry name" value="PX"/>
    <property type="match status" value="1"/>
</dbReference>
<feature type="domain" description="PX" evidence="12">
    <location>
        <begin position="47"/>
        <end position="164"/>
    </location>
</feature>
<dbReference type="AlphaFoldDB" id="A0AAN8VHK2"/>
<evidence type="ECO:0000256" key="2">
    <source>
        <dbReference type="ARBA" id="ARBA00004514"/>
    </source>
</evidence>
<dbReference type="SMART" id="SM00312">
    <property type="entry name" value="PX"/>
    <property type="match status" value="1"/>
</dbReference>
<evidence type="ECO:0000256" key="1">
    <source>
        <dbReference type="ARBA" id="ARBA00004481"/>
    </source>
</evidence>
<dbReference type="PANTHER" id="PTHR46856:SF1">
    <property type="entry name" value="PX DOMAIN-CONTAINING PROTEIN EREL1-RELATED"/>
    <property type="match status" value="1"/>
</dbReference>
<reference evidence="13 14" key="1">
    <citation type="submission" date="2023-12" db="EMBL/GenBank/DDBJ databases">
        <title>A high-quality genome assembly for Dillenia turbinata (Dilleniales).</title>
        <authorList>
            <person name="Chanderbali A."/>
        </authorList>
    </citation>
    <scope>NUCLEOTIDE SEQUENCE [LARGE SCALE GENOMIC DNA]</scope>
    <source>
        <strain evidence="13">LSX21</strain>
        <tissue evidence="13">Leaf</tissue>
    </source>
</reference>
<keyword evidence="14" id="KW-1185">Reference proteome</keyword>
<evidence type="ECO:0000256" key="9">
    <source>
        <dbReference type="ARBA" id="ARBA00055681"/>
    </source>
</evidence>
<accession>A0AAN8VHK2</accession>
<keyword evidence="4" id="KW-0963">Cytoplasm</keyword>
<evidence type="ECO:0000256" key="4">
    <source>
        <dbReference type="ARBA" id="ARBA00022490"/>
    </source>
</evidence>
<evidence type="ECO:0000313" key="14">
    <source>
        <dbReference type="Proteomes" id="UP001370490"/>
    </source>
</evidence>
<dbReference type="GO" id="GO:0015031">
    <property type="term" value="P:protein transport"/>
    <property type="evidence" value="ECO:0007669"/>
    <property type="project" value="UniProtKB-KW"/>
</dbReference>
<evidence type="ECO:0000256" key="7">
    <source>
        <dbReference type="ARBA" id="ARBA00023054"/>
    </source>
</evidence>
<gene>
    <name evidence="13" type="ORF">RJ641_006143</name>
</gene>
<organism evidence="13 14">
    <name type="scientific">Dillenia turbinata</name>
    <dbReference type="NCBI Taxonomy" id="194707"/>
    <lineage>
        <taxon>Eukaryota</taxon>
        <taxon>Viridiplantae</taxon>
        <taxon>Streptophyta</taxon>
        <taxon>Embryophyta</taxon>
        <taxon>Tracheophyta</taxon>
        <taxon>Spermatophyta</taxon>
        <taxon>Magnoliopsida</taxon>
        <taxon>eudicotyledons</taxon>
        <taxon>Gunneridae</taxon>
        <taxon>Pentapetalae</taxon>
        <taxon>Dilleniales</taxon>
        <taxon>Dilleniaceae</taxon>
        <taxon>Dillenia</taxon>
    </lineage>
</organism>
<keyword evidence="6" id="KW-0653">Protein transport</keyword>
<dbReference type="GO" id="GO:0010008">
    <property type="term" value="C:endosome membrane"/>
    <property type="evidence" value="ECO:0007669"/>
    <property type="project" value="UniProtKB-SubCell"/>
</dbReference>
<sequence length="708" mass="79607">MQRPNPPKHRHDGTSPLPLGMDWSPPPRKWSGRDTVWPHDPHTGWSYCVTIPSWVVLPRSRDSDPVVFYRVQVGLQSPEGITTIHGILRRFNDFWKLYNDLKKAFPTKSLPHAPPKGLLRIKSRTLLEERRGSLEDWMTKLLSDIDLSRSIAVASFLELEAAARSSFQDVNQNGSETNPSTSNSFASLQFHPTPSASLSVGASTSSVTSDYGSDTAYETSELGTPRLGRDNSSEVGAEELNFDDELANPLEKLQLESLPRNKGHSRKVNSALGKVTDNGNTLKTTIPDGGRVDNHLFEIGQGKAIHARKLSNESIGSDVSSLKGSELSNSGILNSIADGTPDLSGDTELTSSTGLLGDAELQFSNDLQIVLPLDQRHKMNRVLMTMQRRLVTAKTDMEDLIARLNQEMAVKDYLTIKVKDLEGELETTKQKGKENLQQALLVERERVNQMQWDMEELRSKLWEAESKLKSKQGTSFQGDPSDVSTIQNSEILLQELNSTKEQLENLMKQHQELEVKSKGDMKVLRREVKALRSSQTELKQELSRSLKEKSDSEKLLLHQKETNKHALMARRKLLDDCEILRDKLRECSINFLAEDEDILIKDYSSVSDAMHLLTLSDNRINLLLAEVQVLAQEDTNPGPDANHEMNNETRTTDNKLRKMLREIFTDNATLRRKVNSVFRCALKMDNCSDKDVNNTCAESILVSDKLEE</sequence>
<feature type="compositionally biased region" description="Low complexity" evidence="11">
    <location>
        <begin position="196"/>
        <end position="209"/>
    </location>
</feature>
<feature type="compositionally biased region" description="Basic residues" evidence="11">
    <location>
        <begin position="1"/>
        <end position="11"/>
    </location>
</feature>
<feature type="region of interest" description="Disordered" evidence="11">
    <location>
        <begin position="1"/>
        <end position="24"/>
    </location>
</feature>
<dbReference type="Proteomes" id="UP001370490">
    <property type="component" value="Unassembled WGS sequence"/>
</dbReference>
<keyword evidence="3" id="KW-0813">Transport</keyword>
<evidence type="ECO:0000313" key="13">
    <source>
        <dbReference type="EMBL" id="KAK6927552.1"/>
    </source>
</evidence>
<evidence type="ECO:0000256" key="8">
    <source>
        <dbReference type="ARBA" id="ARBA00023136"/>
    </source>
</evidence>
<proteinExistence type="predicted"/>
<dbReference type="PANTHER" id="PTHR46856">
    <property type="entry name" value="PX DOMAIN-CONTAINING PROTEIN EREL1-RELATED"/>
    <property type="match status" value="1"/>
</dbReference>
<comment type="caution">
    <text evidence="13">The sequence shown here is derived from an EMBL/GenBank/DDBJ whole genome shotgun (WGS) entry which is preliminary data.</text>
</comment>
<dbReference type="GO" id="GO:0005829">
    <property type="term" value="C:cytosol"/>
    <property type="evidence" value="ECO:0007669"/>
    <property type="project" value="UniProtKB-SubCell"/>
</dbReference>
<evidence type="ECO:0000256" key="10">
    <source>
        <dbReference type="SAM" id="Coils"/>
    </source>
</evidence>
<dbReference type="Pfam" id="PF00787">
    <property type="entry name" value="PX"/>
    <property type="match status" value="1"/>
</dbReference>
<evidence type="ECO:0000256" key="5">
    <source>
        <dbReference type="ARBA" id="ARBA00022753"/>
    </source>
</evidence>
<dbReference type="GO" id="GO:0035091">
    <property type="term" value="F:phosphatidylinositol binding"/>
    <property type="evidence" value="ECO:0007669"/>
    <property type="project" value="InterPro"/>
</dbReference>
<keyword evidence="8" id="KW-0472">Membrane</keyword>
<evidence type="ECO:0000256" key="11">
    <source>
        <dbReference type="SAM" id="MobiDB-lite"/>
    </source>
</evidence>
<dbReference type="FunFam" id="3.30.1520.10:FF:000060">
    <property type="entry name" value="Phox (PX) domain-containing protein"/>
    <property type="match status" value="1"/>
</dbReference>
<feature type="region of interest" description="Disordered" evidence="11">
    <location>
        <begin position="170"/>
        <end position="189"/>
    </location>
</feature>
<keyword evidence="5" id="KW-0967">Endosome</keyword>
<keyword evidence="7 10" id="KW-0175">Coiled coil</keyword>
<evidence type="ECO:0000256" key="3">
    <source>
        <dbReference type="ARBA" id="ARBA00022448"/>
    </source>
</evidence>
<dbReference type="SUPFAM" id="SSF64268">
    <property type="entry name" value="PX domain"/>
    <property type="match status" value="1"/>
</dbReference>
<feature type="region of interest" description="Disordered" evidence="11">
    <location>
        <begin position="196"/>
        <end position="232"/>
    </location>
</feature>
<comment type="function">
    <text evidence="9">Acts as an effector of RABF2A and RABF2B. Involved in vacuolar transport of storage proteins. Regulates membrane trafficking to protein storage vacuoles (PSVs). Binds specifically to phosphatidylinositol 3-monophosphate (PtdIns3P).</text>
</comment>
<name>A0AAN8VHK2_9MAGN</name>